<dbReference type="SMART" id="SM00577">
    <property type="entry name" value="CPDc"/>
    <property type="match status" value="1"/>
</dbReference>
<dbReference type="FunFam" id="3.40.50.1000:FF:000015">
    <property type="entry name" value="CTD small phosphatase-like protein 2"/>
    <property type="match status" value="1"/>
</dbReference>
<proteinExistence type="inferred from homology"/>
<dbReference type="Pfam" id="PF03031">
    <property type="entry name" value="NIF"/>
    <property type="match status" value="1"/>
</dbReference>
<evidence type="ECO:0000256" key="2">
    <source>
        <dbReference type="ARBA" id="ARBA00022912"/>
    </source>
</evidence>
<evidence type="ECO:0000256" key="3">
    <source>
        <dbReference type="ARBA" id="ARBA00037324"/>
    </source>
</evidence>
<dbReference type="eggNOG" id="KOG1605">
    <property type="taxonomic scope" value="Eukaryota"/>
</dbReference>
<evidence type="ECO:0000259" key="5">
    <source>
        <dbReference type="PROSITE" id="PS50969"/>
    </source>
</evidence>
<dbReference type="Gene3D" id="3.40.50.1000">
    <property type="entry name" value="HAD superfamily/HAD-like"/>
    <property type="match status" value="1"/>
</dbReference>
<keyword evidence="7" id="KW-1185">Reference proteome</keyword>
<keyword evidence="1" id="KW-0378">Hydrolase</keyword>
<dbReference type="GO" id="GO:0005634">
    <property type="term" value="C:nucleus"/>
    <property type="evidence" value="ECO:0007669"/>
    <property type="project" value="UniProtKB-ARBA"/>
</dbReference>
<dbReference type="EMBL" id="GL377659">
    <property type="protein sequence ID" value="EFJ09750.1"/>
    <property type="molecule type" value="Genomic_DNA"/>
</dbReference>
<dbReference type="PANTHER" id="PTHR12210">
    <property type="entry name" value="DULLARD PROTEIN PHOSPHATASE"/>
    <property type="match status" value="1"/>
</dbReference>
<dbReference type="Proteomes" id="UP000001514">
    <property type="component" value="Unassembled WGS sequence"/>
</dbReference>
<dbReference type="InterPro" id="IPR050365">
    <property type="entry name" value="TIM50"/>
</dbReference>
<dbReference type="PROSITE" id="PS50969">
    <property type="entry name" value="FCP1"/>
    <property type="match status" value="1"/>
</dbReference>
<dbReference type="InterPro" id="IPR011948">
    <property type="entry name" value="Dullard_phosphatase"/>
</dbReference>
<feature type="non-terminal residue" evidence="6">
    <location>
        <position position="1"/>
    </location>
</feature>
<dbReference type="GO" id="GO:0004721">
    <property type="term" value="F:phosphoprotein phosphatase activity"/>
    <property type="evidence" value="ECO:0000318"/>
    <property type="project" value="GO_Central"/>
</dbReference>
<dbReference type="KEGG" id="smo:SELMODRAFT_129286"/>
<feature type="domain" description="FCP1 homology" evidence="5">
    <location>
        <begin position="40"/>
        <end position="199"/>
    </location>
</feature>
<evidence type="ECO:0000313" key="7">
    <source>
        <dbReference type="Proteomes" id="UP000001514"/>
    </source>
</evidence>
<dbReference type="SUPFAM" id="SSF56784">
    <property type="entry name" value="HAD-like"/>
    <property type="match status" value="1"/>
</dbReference>
<dbReference type="Gramene" id="EFJ09750">
    <property type="protein sequence ID" value="EFJ09750"/>
    <property type="gene ID" value="SELMODRAFT_129286"/>
</dbReference>
<dbReference type="OMA" id="NDMADTE"/>
<dbReference type="NCBIfam" id="TIGR02251">
    <property type="entry name" value="HIF-SF_euk"/>
    <property type="match status" value="1"/>
</dbReference>
<dbReference type="AlphaFoldDB" id="D8T0Q9"/>
<dbReference type="InterPro" id="IPR004274">
    <property type="entry name" value="FCP1_dom"/>
</dbReference>
<reference evidence="6 7" key="1">
    <citation type="journal article" date="2011" name="Science">
        <title>The Selaginella genome identifies genetic changes associated with the evolution of vascular plants.</title>
        <authorList>
            <person name="Banks J.A."/>
            <person name="Nishiyama T."/>
            <person name="Hasebe M."/>
            <person name="Bowman J.L."/>
            <person name="Gribskov M."/>
            <person name="dePamphilis C."/>
            <person name="Albert V.A."/>
            <person name="Aono N."/>
            <person name="Aoyama T."/>
            <person name="Ambrose B.A."/>
            <person name="Ashton N.W."/>
            <person name="Axtell M.J."/>
            <person name="Barker E."/>
            <person name="Barker M.S."/>
            <person name="Bennetzen J.L."/>
            <person name="Bonawitz N.D."/>
            <person name="Chapple C."/>
            <person name="Cheng C."/>
            <person name="Correa L.G."/>
            <person name="Dacre M."/>
            <person name="DeBarry J."/>
            <person name="Dreyer I."/>
            <person name="Elias M."/>
            <person name="Engstrom E.M."/>
            <person name="Estelle M."/>
            <person name="Feng L."/>
            <person name="Finet C."/>
            <person name="Floyd S.K."/>
            <person name="Frommer W.B."/>
            <person name="Fujita T."/>
            <person name="Gramzow L."/>
            <person name="Gutensohn M."/>
            <person name="Harholt J."/>
            <person name="Hattori M."/>
            <person name="Heyl A."/>
            <person name="Hirai T."/>
            <person name="Hiwatashi Y."/>
            <person name="Ishikawa M."/>
            <person name="Iwata M."/>
            <person name="Karol K.G."/>
            <person name="Koehler B."/>
            <person name="Kolukisaoglu U."/>
            <person name="Kubo M."/>
            <person name="Kurata T."/>
            <person name="Lalonde S."/>
            <person name="Li K."/>
            <person name="Li Y."/>
            <person name="Litt A."/>
            <person name="Lyons E."/>
            <person name="Manning G."/>
            <person name="Maruyama T."/>
            <person name="Michael T.P."/>
            <person name="Mikami K."/>
            <person name="Miyazaki S."/>
            <person name="Morinaga S."/>
            <person name="Murata T."/>
            <person name="Mueller-Roeber B."/>
            <person name="Nelson D.R."/>
            <person name="Obara M."/>
            <person name="Oguri Y."/>
            <person name="Olmstead R.G."/>
            <person name="Onodera N."/>
            <person name="Petersen B.L."/>
            <person name="Pils B."/>
            <person name="Prigge M."/>
            <person name="Rensing S.A."/>
            <person name="Riano-Pachon D.M."/>
            <person name="Roberts A.W."/>
            <person name="Sato Y."/>
            <person name="Scheller H.V."/>
            <person name="Schulz B."/>
            <person name="Schulz C."/>
            <person name="Shakirov E.V."/>
            <person name="Shibagaki N."/>
            <person name="Shinohara N."/>
            <person name="Shippen D.E."/>
            <person name="Soerensen I."/>
            <person name="Sotooka R."/>
            <person name="Sugimoto N."/>
            <person name="Sugita M."/>
            <person name="Sumikawa N."/>
            <person name="Tanurdzic M."/>
            <person name="Theissen G."/>
            <person name="Ulvskov P."/>
            <person name="Wakazuki S."/>
            <person name="Weng J.K."/>
            <person name="Willats W.W."/>
            <person name="Wipf D."/>
            <person name="Wolf P.G."/>
            <person name="Yang L."/>
            <person name="Zimmer A.D."/>
            <person name="Zhu Q."/>
            <person name="Mitros T."/>
            <person name="Hellsten U."/>
            <person name="Loque D."/>
            <person name="Otillar R."/>
            <person name="Salamov A."/>
            <person name="Schmutz J."/>
            <person name="Shapiro H."/>
            <person name="Lindquist E."/>
            <person name="Lucas S."/>
            <person name="Rokhsar D."/>
            <person name="Grigoriev I.V."/>
        </authorList>
    </citation>
    <scope>NUCLEOTIDE SEQUENCE [LARGE SCALE GENOMIC DNA]</scope>
</reference>
<name>D8T0Q9_SELML</name>
<organism evidence="7">
    <name type="scientific">Selaginella moellendorffii</name>
    <name type="common">Spikemoss</name>
    <dbReference type="NCBI Taxonomy" id="88036"/>
    <lineage>
        <taxon>Eukaryota</taxon>
        <taxon>Viridiplantae</taxon>
        <taxon>Streptophyta</taxon>
        <taxon>Embryophyta</taxon>
        <taxon>Tracheophyta</taxon>
        <taxon>Lycopodiopsida</taxon>
        <taxon>Selaginellales</taxon>
        <taxon>Selaginellaceae</taxon>
        <taxon>Selaginella</taxon>
    </lineage>
</organism>
<evidence type="ECO:0000256" key="4">
    <source>
        <dbReference type="ARBA" id="ARBA00038355"/>
    </source>
</evidence>
<dbReference type="InterPro" id="IPR023214">
    <property type="entry name" value="HAD_sf"/>
</dbReference>
<dbReference type="InParanoid" id="D8T0Q9"/>
<keyword evidence="2" id="KW-0904">Protein phosphatase</keyword>
<protein>
    <recommendedName>
        <fullName evidence="5">FCP1 homology domain-containing protein</fullName>
    </recommendedName>
</protein>
<comment type="similarity">
    <text evidence="4">Belongs to the CTDSPL2 family.</text>
</comment>
<accession>D8T0Q9</accession>
<dbReference type="CDD" id="cd07521">
    <property type="entry name" value="HAD_FCP1-like"/>
    <property type="match status" value="1"/>
</dbReference>
<comment type="function">
    <text evidence="3">Probable phosphatase.</text>
</comment>
<dbReference type="OrthoDB" id="277011at2759"/>
<evidence type="ECO:0000313" key="6">
    <source>
        <dbReference type="EMBL" id="EFJ09750.1"/>
    </source>
</evidence>
<dbReference type="STRING" id="88036.D8T0Q9"/>
<dbReference type="HOGENOM" id="CLU_020262_4_1_1"/>
<evidence type="ECO:0000256" key="1">
    <source>
        <dbReference type="ARBA" id="ARBA00022801"/>
    </source>
</evidence>
<gene>
    <name evidence="6" type="ORF">SELMODRAFT_129286</name>
</gene>
<sequence>DDKARELLRDFDPYLFIKHLPDPSLVLSPCRKFLLPRRTRRCPPVALVLDLDETLVHSTTDHCGNADFSFSLHANFQRQTVYVRRRPHLQMFMERVAQLFEIIVFTASQSTYAEKLLNILDPKRKVFRHRIFRDSCVLVDGNYLKDLSVLGRDLSKTVIVDNSPQAFGFQVDNGIPIESWFDDEADCALASLLPFLESLASAEDVRPIIASAYKLRQKIQAASDPPWLRHCVHENEKQAVSKITL</sequence>
<dbReference type="InterPro" id="IPR036412">
    <property type="entry name" value="HAD-like_sf"/>
</dbReference>